<feature type="transmembrane region" description="Helical" evidence="5">
    <location>
        <begin position="76"/>
        <end position="97"/>
    </location>
</feature>
<evidence type="ECO:0000256" key="3">
    <source>
        <dbReference type="ARBA" id="ARBA00022989"/>
    </source>
</evidence>
<evidence type="ECO:0000313" key="8">
    <source>
        <dbReference type="Proteomes" id="UP000612585"/>
    </source>
</evidence>
<accession>A0A8J3Z2A3</accession>
<protein>
    <recommendedName>
        <fullName evidence="6">Methylamine utilisation protein MauE domain-containing protein</fullName>
    </recommendedName>
</protein>
<evidence type="ECO:0000256" key="1">
    <source>
        <dbReference type="ARBA" id="ARBA00004141"/>
    </source>
</evidence>
<comment type="subcellular location">
    <subcellularLocation>
        <location evidence="1">Membrane</location>
        <topology evidence="1">Multi-pass membrane protein</topology>
    </subcellularLocation>
</comment>
<organism evidence="7 8">
    <name type="scientific">Virgisporangium aurantiacum</name>
    <dbReference type="NCBI Taxonomy" id="175570"/>
    <lineage>
        <taxon>Bacteria</taxon>
        <taxon>Bacillati</taxon>
        <taxon>Actinomycetota</taxon>
        <taxon>Actinomycetes</taxon>
        <taxon>Micromonosporales</taxon>
        <taxon>Micromonosporaceae</taxon>
        <taxon>Virgisporangium</taxon>
    </lineage>
</organism>
<dbReference type="Proteomes" id="UP000612585">
    <property type="component" value="Unassembled WGS sequence"/>
</dbReference>
<dbReference type="GO" id="GO:0016020">
    <property type="term" value="C:membrane"/>
    <property type="evidence" value="ECO:0007669"/>
    <property type="project" value="UniProtKB-SubCell"/>
</dbReference>
<evidence type="ECO:0000256" key="2">
    <source>
        <dbReference type="ARBA" id="ARBA00022692"/>
    </source>
</evidence>
<feature type="transmembrane region" description="Helical" evidence="5">
    <location>
        <begin position="47"/>
        <end position="70"/>
    </location>
</feature>
<feature type="transmembrane region" description="Helical" evidence="5">
    <location>
        <begin position="144"/>
        <end position="164"/>
    </location>
</feature>
<comment type="caution">
    <text evidence="7">The sequence shown here is derived from an EMBL/GenBank/DDBJ whole genome shotgun (WGS) entry which is preliminary data.</text>
</comment>
<reference evidence="7" key="1">
    <citation type="submission" date="2021-01" db="EMBL/GenBank/DDBJ databases">
        <title>Whole genome shotgun sequence of Virgisporangium aurantiacum NBRC 16421.</title>
        <authorList>
            <person name="Komaki H."/>
            <person name="Tamura T."/>
        </authorList>
    </citation>
    <scope>NUCLEOTIDE SEQUENCE</scope>
    <source>
        <strain evidence="7">NBRC 16421</strain>
    </source>
</reference>
<feature type="domain" description="Methylamine utilisation protein MauE" evidence="6">
    <location>
        <begin position="7"/>
        <end position="129"/>
    </location>
</feature>
<gene>
    <name evidence="7" type="ORF">Vau01_025240</name>
</gene>
<dbReference type="RefSeq" id="WP_203991173.1">
    <property type="nucleotide sequence ID" value="NZ_BOPG01000013.1"/>
</dbReference>
<keyword evidence="4 5" id="KW-0472">Membrane</keyword>
<keyword evidence="8" id="KW-1185">Reference proteome</keyword>
<feature type="transmembrane region" description="Helical" evidence="5">
    <location>
        <begin position="117"/>
        <end position="138"/>
    </location>
</feature>
<feature type="transmembrane region" description="Helical" evidence="5">
    <location>
        <begin position="6"/>
        <end position="26"/>
    </location>
</feature>
<dbReference type="GO" id="GO:0030416">
    <property type="term" value="P:methylamine metabolic process"/>
    <property type="evidence" value="ECO:0007669"/>
    <property type="project" value="InterPro"/>
</dbReference>
<dbReference type="EMBL" id="BOPG01000013">
    <property type="protein sequence ID" value="GIJ55008.1"/>
    <property type="molecule type" value="Genomic_DNA"/>
</dbReference>
<evidence type="ECO:0000256" key="5">
    <source>
        <dbReference type="SAM" id="Phobius"/>
    </source>
</evidence>
<dbReference type="Pfam" id="PF07291">
    <property type="entry name" value="MauE"/>
    <property type="match status" value="1"/>
</dbReference>
<keyword evidence="2 5" id="KW-0812">Transmembrane</keyword>
<dbReference type="AlphaFoldDB" id="A0A8J3Z2A3"/>
<dbReference type="InterPro" id="IPR009908">
    <property type="entry name" value="Methylamine_util_MauE"/>
</dbReference>
<keyword evidence="3 5" id="KW-1133">Transmembrane helix</keyword>
<proteinExistence type="predicted"/>
<evidence type="ECO:0000313" key="7">
    <source>
        <dbReference type="EMBL" id="GIJ55008.1"/>
    </source>
</evidence>
<evidence type="ECO:0000259" key="6">
    <source>
        <dbReference type="Pfam" id="PF07291"/>
    </source>
</evidence>
<name>A0A8J3Z2A3_9ACTN</name>
<evidence type="ECO:0000256" key="4">
    <source>
        <dbReference type="ARBA" id="ARBA00023136"/>
    </source>
</evidence>
<sequence length="176" mass="17367">MALPPTDALLLTVNCAVAAVLLHAGLSKLAVPVPLHRALVEVRAPAPLATVPAVRGYAVVECLAGVALLFGPTRAAGGAVVVLVGLAVAALGALGAARGSISPCGCFGIRDGRPLGVANVVAGFGLATAGSVNLAAAARTGAPAVLGATLAMLVLCLYVSRAWAWPLIRPRRGTSL</sequence>